<dbReference type="EMBL" id="JBBHLI010000004">
    <property type="protein sequence ID" value="MEK9501129.1"/>
    <property type="molecule type" value="Genomic_DNA"/>
</dbReference>
<dbReference type="PANTHER" id="PTHR22550">
    <property type="entry name" value="SPORE GERMINATION PROTEIN"/>
    <property type="match status" value="1"/>
</dbReference>
<dbReference type="InterPro" id="IPR050768">
    <property type="entry name" value="UPF0353/GerABKA_families"/>
</dbReference>
<feature type="domain" description="VWFA" evidence="5">
    <location>
        <begin position="89"/>
        <end position="282"/>
    </location>
</feature>
<sequence>MFRFEDPWVLGLLVLIPVLSWVRFRRRPRPATLRYAALDAVREAGGGVAGWLPHVPSVLRGLVVVATVVALARPQTGVSSESVLTEGIDILMALDVSSSMLAEDLEPNRLEAAKSVAAEFVAGRANDRVGLVAFAGEAFTQAPLTIDRGVVTGLLDELDVGMIEDGTAVGMGLATAVKRLQASPSASQVVVLLTDGRNNRGEIGPVTAAQMAQALGVRVYTIGVGTEGRARVPVNDAFGGPQYVTIPVDIDESTLREVAEGTGGHYFRATDNESLAAIYAEIDELERTEVEVENYTTWEERFGAVLLLALGLLVLELVLRQTLLRRLP</sequence>
<evidence type="ECO:0000256" key="3">
    <source>
        <dbReference type="ARBA" id="ARBA00022989"/>
    </source>
</evidence>
<dbReference type="InterPro" id="IPR002035">
    <property type="entry name" value="VWF_A"/>
</dbReference>
<dbReference type="InterPro" id="IPR024163">
    <property type="entry name" value="Aerotolerance_reg_N"/>
</dbReference>
<accession>A0ABU9E8Y4</accession>
<dbReference type="CDD" id="cd01467">
    <property type="entry name" value="vWA_BatA_type"/>
    <property type="match status" value="1"/>
</dbReference>
<reference evidence="6 7" key="1">
    <citation type="submission" date="2024-02" db="EMBL/GenBank/DDBJ databases">
        <title>A novel Gemmatimonadota bacterium.</title>
        <authorList>
            <person name="Du Z.-J."/>
            <person name="Ye Y.-Q."/>
        </authorList>
    </citation>
    <scope>NUCLEOTIDE SEQUENCE [LARGE SCALE GENOMIC DNA]</scope>
    <source>
        <strain evidence="6 7">DH-20</strain>
    </source>
</reference>
<dbReference type="SMART" id="SM00327">
    <property type="entry name" value="VWA"/>
    <property type="match status" value="1"/>
</dbReference>
<evidence type="ECO:0000256" key="1">
    <source>
        <dbReference type="ARBA" id="ARBA00022475"/>
    </source>
</evidence>
<dbReference type="Pfam" id="PF07584">
    <property type="entry name" value="BatA"/>
    <property type="match status" value="1"/>
</dbReference>
<gene>
    <name evidence="6" type="ORF">WI372_09080</name>
</gene>
<keyword evidence="2" id="KW-0812">Transmembrane</keyword>
<dbReference type="Gene3D" id="3.40.50.410">
    <property type="entry name" value="von Willebrand factor, type A domain"/>
    <property type="match status" value="1"/>
</dbReference>
<evidence type="ECO:0000256" key="4">
    <source>
        <dbReference type="ARBA" id="ARBA00023136"/>
    </source>
</evidence>
<organism evidence="6 7">
    <name type="scientific">Gaopeijia maritima</name>
    <dbReference type="NCBI Taxonomy" id="3119007"/>
    <lineage>
        <taxon>Bacteria</taxon>
        <taxon>Pseudomonadati</taxon>
        <taxon>Gemmatimonadota</taxon>
        <taxon>Longimicrobiia</taxon>
        <taxon>Gaopeijiales</taxon>
        <taxon>Gaopeijiaceae</taxon>
        <taxon>Gaopeijia</taxon>
    </lineage>
</organism>
<dbReference type="Pfam" id="PF00092">
    <property type="entry name" value="VWA"/>
    <property type="match status" value="1"/>
</dbReference>
<dbReference type="InterPro" id="IPR036465">
    <property type="entry name" value="vWFA_dom_sf"/>
</dbReference>
<protein>
    <submittedName>
        <fullName evidence="6">VWA domain-containing protein</fullName>
    </submittedName>
</protein>
<evidence type="ECO:0000313" key="7">
    <source>
        <dbReference type="Proteomes" id="UP001484239"/>
    </source>
</evidence>
<keyword evidence="1" id="KW-1003">Cell membrane</keyword>
<evidence type="ECO:0000313" key="6">
    <source>
        <dbReference type="EMBL" id="MEK9501129.1"/>
    </source>
</evidence>
<evidence type="ECO:0000259" key="5">
    <source>
        <dbReference type="PROSITE" id="PS50234"/>
    </source>
</evidence>
<comment type="caution">
    <text evidence="6">The sequence shown here is derived from an EMBL/GenBank/DDBJ whole genome shotgun (WGS) entry which is preliminary data.</text>
</comment>
<keyword evidence="7" id="KW-1185">Reference proteome</keyword>
<evidence type="ECO:0000256" key="2">
    <source>
        <dbReference type="ARBA" id="ARBA00022692"/>
    </source>
</evidence>
<dbReference type="RefSeq" id="WP_405277197.1">
    <property type="nucleotide sequence ID" value="NZ_JBBHLI010000004.1"/>
</dbReference>
<keyword evidence="4" id="KW-0472">Membrane</keyword>
<dbReference type="PANTHER" id="PTHR22550:SF5">
    <property type="entry name" value="LEUCINE ZIPPER PROTEIN 4"/>
    <property type="match status" value="1"/>
</dbReference>
<dbReference type="PROSITE" id="PS50234">
    <property type="entry name" value="VWFA"/>
    <property type="match status" value="1"/>
</dbReference>
<dbReference type="SUPFAM" id="SSF53300">
    <property type="entry name" value="vWA-like"/>
    <property type="match status" value="1"/>
</dbReference>
<keyword evidence="3" id="KW-1133">Transmembrane helix</keyword>
<name>A0ABU9E8Y4_9BACT</name>
<dbReference type="Proteomes" id="UP001484239">
    <property type="component" value="Unassembled WGS sequence"/>
</dbReference>
<proteinExistence type="predicted"/>
<dbReference type="InterPro" id="IPR033881">
    <property type="entry name" value="vWA_BatA_type"/>
</dbReference>